<dbReference type="EMBL" id="JAVRRD010000012">
    <property type="protein sequence ID" value="KAK5053115.1"/>
    <property type="molecule type" value="Genomic_DNA"/>
</dbReference>
<evidence type="ECO:0000313" key="2">
    <source>
        <dbReference type="Proteomes" id="UP001358417"/>
    </source>
</evidence>
<evidence type="ECO:0008006" key="3">
    <source>
        <dbReference type="Google" id="ProtNLM"/>
    </source>
</evidence>
<dbReference type="RefSeq" id="XP_064706557.1">
    <property type="nucleotide sequence ID" value="XM_064845703.1"/>
</dbReference>
<organism evidence="1 2">
    <name type="scientific">Exophiala bonariae</name>
    <dbReference type="NCBI Taxonomy" id="1690606"/>
    <lineage>
        <taxon>Eukaryota</taxon>
        <taxon>Fungi</taxon>
        <taxon>Dikarya</taxon>
        <taxon>Ascomycota</taxon>
        <taxon>Pezizomycotina</taxon>
        <taxon>Eurotiomycetes</taxon>
        <taxon>Chaetothyriomycetidae</taxon>
        <taxon>Chaetothyriales</taxon>
        <taxon>Herpotrichiellaceae</taxon>
        <taxon>Exophiala</taxon>
    </lineage>
</organism>
<reference evidence="1 2" key="1">
    <citation type="submission" date="2023-08" db="EMBL/GenBank/DDBJ databases">
        <title>Black Yeasts Isolated from many extreme environments.</title>
        <authorList>
            <person name="Coleine C."/>
            <person name="Stajich J.E."/>
            <person name="Selbmann L."/>
        </authorList>
    </citation>
    <scope>NUCLEOTIDE SEQUENCE [LARGE SCALE GENOMIC DNA]</scope>
    <source>
        <strain evidence="1 2">CCFEE 5792</strain>
    </source>
</reference>
<name>A0AAV9NAK3_9EURO</name>
<dbReference type="GeneID" id="89970301"/>
<dbReference type="Proteomes" id="UP001358417">
    <property type="component" value="Unassembled WGS sequence"/>
</dbReference>
<evidence type="ECO:0000313" key="1">
    <source>
        <dbReference type="EMBL" id="KAK5053115.1"/>
    </source>
</evidence>
<sequence length="238" mass="26917">MGSIVGILDAETSLKKEMTSLRAAVQTIRDHKIIQEGRKITCRQTNVPAEVCVPPSQKARILTGSQVLQATSSKTEIITQDDIISRFPPEIQEMVWQGIDSTDRAALALTCKGHAAVFEELKNKEVVRNGKLIRRLPRPFRVDKAARLKVLVRLKEWMPAKYRLCYSCNLYVDSKKMSKLGGRWGGDNKIVESGLATMKAIKEGPRCPLCVRREQVDLAKHKQDHQKYLKLGRKIQLQ</sequence>
<accession>A0AAV9NAK3</accession>
<keyword evidence="2" id="KW-1185">Reference proteome</keyword>
<protein>
    <recommendedName>
        <fullName evidence="3">F-box domain-containing protein</fullName>
    </recommendedName>
</protein>
<dbReference type="AlphaFoldDB" id="A0AAV9NAK3"/>
<proteinExistence type="predicted"/>
<comment type="caution">
    <text evidence="1">The sequence shown here is derived from an EMBL/GenBank/DDBJ whole genome shotgun (WGS) entry which is preliminary data.</text>
</comment>
<gene>
    <name evidence="1" type="ORF">LTR84_002089</name>
</gene>